<reference evidence="2 3" key="1">
    <citation type="submission" date="2019-04" db="EMBL/GenBank/DDBJ databases">
        <authorList>
            <person name="Van Vliet M D."/>
        </authorList>
    </citation>
    <scope>NUCLEOTIDE SEQUENCE [LARGE SCALE GENOMIC DNA]</scope>
    <source>
        <strain evidence="2 3">F21</strain>
    </source>
</reference>
<evidence type="ECO:0000256" key="1">
    <source>
        <dbReference type="SAM" id="MobiDB-lite"/>
    </source>
</evidence>
<sequence>MEQIKAAIRNIPDFPKPGIQFKDITSLLADGELFHRTIDLLAARLCPGPGAPASCASPASRPTPATGKPTTSNTAPTPLRSTPTLSNPAKKS</sequence>
<organism evidence="2 3">
    <name type="scientific">Pontiella sulfatireligans</name>
    <dbReference type="NCBI Taxonomy" id="2750658"/>
    <lineage>
        <taxon>Bacteria</taxon>
        <taxon>Pseudomonadati</taxon>
        <taxon>Kiritimatiellota</taxon>
        <taxon>Kiritimatiellia</taxon>
        <taxon>Kiritimatiellales</taxon>
        <taxon>Pontiellaceae</taxon>
        <taxon>Pontiella</taxon>
    </lineage>
</organism>
<protein>
    <submittedName>
        <fullName evidence="2">Adenine phosphoribosyltransferase</fullName>
    </submittedName>
</protein>
<dbReference type="AlphaFoldDB" id="A0A6C2UMZ3"/>
<keyword evidence="2" id="KW-0328">Glycosyltransferase</keyword>
<dbReference type="Gene3D" id="3.40.50.2020">
    <property type="match status" value="1"/>
</dbReference>
<dbReference type="EMBL" id="CAAHFH010000001">
    <property type="protein sequence ID" value="VGO20641.1"/>
    <property type="molecule type" value="Genomic_DNA"/>
</dbReference>
<dbReference type="GO" id="GO:0016757">
    <property type="term" value="F:glycosyltransferase activity"/>
    <property type="evidence" value="ECO:0007669"/>
    <property type="project" value="UniProtKB-KW"/>
</dbReference>
<evidence type="ECO:0000313" key="3">
    <source>
        <dbReference type="Proteomes" id="UP000346198"/>
    </source>
</evidence>
<keyword evidence="2" id="KW-0808">Transferase</keyword>
<accession>A0A6C2UMZ3</accession>
<proteinExistence type="predicted"/>
<name>A0A6C2UMZ3_9BACT</name>
<dbReference type="SUPFAM" id="SSF53271">
    <property type="entry name" value="PRTase-like"/>
    <property type="match status" value="1"/>
</dbReference>
<feature type="compositionally biased region" description="Low complexity" evidence="1">
    <location>
        <begin position="50"/>
        <end position="67"/>
    </location>
</feature>
<evidence type="ECO:0000313" key="2">
    <source>
        <dbReference type="EMBL" id="VGO20641.1"/>
    </source>
</evidence>
<keyword evidence="3" id="KW-1185">Reference proteome</keyword>
<feature type="compositionally biased region" description="Polar residues" evidence="1">
    <location>
        <begin position="68"/>
        <end position="92"/>
    </location>
</feature>
<dbReference type="Proteomes" id="UP000346198">
    <property type="component" value="Unassembled WGS sequence"/>
</dbReference>
<feature type="region of interest" description="Disordered" evidence="1">
    <location>
        <begin position="50"/>
        <end position="92"/>
    </location>
</feature>
<dbReference type="InterPro" id="IPR029057">
    <property type="entry name" value="PRTase-like"/>
</dbReference>
<gene>
    <name evidence="2" type="primary">apt_1</name>
    <name evidence="2" type="ORF">SCARR_02706</name>
</gene>